<dbReference type="PROSITE" id="PS51257">
    <property type="entry name" value="PROKAR_LIPOPROTEIN"/>
    <property type="match status" value="1"/>
</dbReference>
<dbReference type="Gene3D" id="3.60.21.10">
    <property type="match status" value="1"/>
</dbReference>
<evidence type="ECO:0000256" key="1">
    <source>
        <dbReference type="RuleBase" id="RU362119"/>
    </source>
</evidence>
<name>A0A968GJM4_9SPIO</name>
<dbReference type="GO" id="GO:0000166">
    <property type="term" value="F:nucleotide binding"/>
    <property type="evidence" value="ECO:0007669"/>
    <property type="project" value="UniProtKB-KW"/>
</dbReference>
<dbReference type="AlphaFoldDB" id="A0A968GJM4"/>
<evidence type="ECO:0000313" key="4">
    <source>
        <dbReference type="Proteomes" id="UP000778951"/>
    </source>
</evidence>
<comment type="caution">
    <text evidence="3">The sequence shown here is derived from an EMBL/GenBank/DDBJ whole genome shotgun (WGS) entry which is preliminary data.</text>
</comment>
<dbReference type="RefSeq" id="WP_167695970.1">
    <property type="nucleotide sequence ID" value="NZ_CP118185.1"/>
</dbReference>
<dbReference type="InterPro" id="IPR006179">
    <property type="entry name" value="5_nucleotidase/apyrase"/>
</dbReference>
<dbReference type="Pfam" id="PF02872">
    <property type="entry name" value="5_nucleotid_C"/>
    <property type="match status" value="1"/>
</dbReference>
<evidence type="ECO:0000259" key="2">
    <source>
        <dbReference type="Pfam" id="PF02872"/>
    </source>
</evidence>
<dbReference type="PANTHER" id="PTHR11575">
    <property type="entry name" value="5'-NUCLEOTIDASE-RELATED"/>
    <property type="match status" value="1"/>
</dbReference>
<gene>
    <name evidence="3" type="ORF">HCT48_06735</name>
</gene>
<dbReference type="GO" id="GO:0009166">
    <property type="term" value="P:nucleotide catabolic process"/>
    <property type="evidence" value="ECO:0007669"/>
    <property type="project" value="InterPro"/>
</dbReference>
<dbReference type="PANTHER" id="PTHR11575:SF24">
    <property type="entry name" value="5'-NUCLEOTIDASE"/>
    <property type="match status" value="1"/>
</dbReference>
<reference evidence="3" key="1">
    <citation type="submission" date="2020-03" db="EMBL/GenBank/DDBJ databases">
        <title>Spirochaetal bacteria isolated from arthropods constitute a novel genus Entomospira genus novum within the order Spirochaetales.</title>
        <authorList>
            <person name="Grana-Miraglia L."/>
            <person name="Sikutova S."/>
            <person name="Fingerle V."/>
            <person name="Sing A."/>
            <person name="Castillo-Ramirez S."/>
            <person name="Margos G."/>
            <person name="Rudolf I."/>
        </authorList>
    </citation>
    <scope>NUCLEOTIDE SEQUENCE</scope>
    <source>
        <strain evidence="3">BR149</strain>
    </source>
</reference>
<dbReference type="SUPFAM" id="SSF56300">
    <property type="entry name" value="Metallo-dependent phosphatases"/>
    <property type="match status" value="1"/>
</dbReference>
<dbReference type="InterPro" id="IPR036907">
    <property type="entry name" value="5'-Nucleotdase_C_sf"/>
</dbReference>
<proteinExistence type="inferred from homology"/>
<keyword evidence="1" id="KW-0378">Hydrolase</keyword>
<feature type="domain" description="5'-Nucleotidase C-terminal" evidence="2">
    <location>
        <begin position="324"/>
        <end position="464"/>
    </location>
</feature>
<evidence type="ECO:0000313" key="3">
    <source>
        <dbReference type="EMBL" id="NIZ69900.1"/>
    </source>
</evidence>
<sequence>MRYIFFSLLLLTLLISCPKTKEPKIHELHILSTGDTYGYMLLDQQQNIHYDQLLAYKLALEEQGHQVILLDSGNTIQGSLFTNMKKGETTIEVMNMVGYDAINVGYHDMIFGDQQWRNLHQIASFPILSSNLIWNEDPITLPYTMFTVDQLKIAVVGLTSPRVVEINQHQLSESRIIDPFAHITSQLEELSTQADHIILMTSLGENSSEMASRIITLFPDILLIIDSDHILLDSDGEIVQNSLIINNVRYAKSMNHTTLTIQDNQILTVHNKRLTTEDLHLNEAQQQHPAVQEVRALMQRLRAEAEALTQETIILLPQRLNGEKESVRTRQTLLGSIITDSFRLMSNADIAFINGGAIRASLPKGEISYANIFNVMPFDNSIIIITLTGQQIKEALEHSVSQLPEDFSGLLHVSGLTYNYIVTPEGNSVLDIWFHQRPLNLTKNYKVAITTFLHQGGDGFSVFEQPIEEEIDKDINLFTSYISSYPYDTIYNTALLPRALRLLETKS</sequence>
<dbReference type="GO" id="GO:0016787">
    <property type="term" value="F:hydrolase activity"/>
    <property type="evidence" value="ECO:0007669"/>
    <property type="project" value="UniProtKB-KW"/>
</dbReference>
<comment type="similarity">
    <text evidence="1">Belongs to the 5'-nucleotidase family.</text>
</comment>
<accession>A0A968GJM4</accession>
<dbReference type="InterPro" id="IPR029052">
    <property type="entry name" value="Metallo-depent_PP-like"/>
</dbReference>
<dbReference type="PRINTS" id="PR01607">
    <property type="entry name" value="APYRASEFAMLY"/>
</dbReference>
<protein>
    <submittedName>
        <fullName evidence="3">Bifunctional metallophosphatase/5'-nucleotidase</fullName>
    </submittedName>
</protein>
<keyword evidence="4" id="KW-1185">Reference proteome</keyword>
<dbReference type="InterPro" id="IPR008334">
    <property type="entry name" value="5'-Nucleotdase_C"/>
</dbReference>
<dbReference type="EMBL" id="JAATLM010000001">
    <property type="protein sequence ID" value="NIZ69900.1"/>
    <property type="molecule type" value="Genomic_DNA"/>
</dbReference>
<keyword evidence="1" id="KW-0547">Nucleotide-binding</keyword>
<dbReference type="Gene3D" id="3.90.780.10">
    <property type="entry name" value="5'-Nucleotidase, C-terminal domain"/>
    <property type="match status" value="1"/>
</dbReference>
<dbReference type="SUPFAM" id="SSF55816">
    <property type="entry name" value="5'-nucleotidase (syn. UDP-sugar hydrolase), C-terminal domain"/>
    <property type="match status" value="1"/>
</dbReference>
<dbReference type="Proteomes" id="UP000778951">
    <property type="component" value="Unassembled WGS sequence"/>
</dbReference>
<organism evidence="3 4">
    <name type="scientific">Entomospira culicis</name>
    <dbReference type="NCBI Taxonomy" id="2719989"/>
    <lineage>
        <taxon>Bacteria</taxon>
        <taxon>Pseudomonadati</taxon>
        <taxon>Spirochaetota</taxon>
        <taxon>Spirochaetia</taxon>
        <taxon>Spirochaetales</taxon>
        <taxon>Spirochaetaceae</taxon>
        <taxon>Entomospira</taxon>
    </lineage>
</organism>